<evidence type="ECO:0000313" key="1">
    <source>
        <dbReference type="EMBL" id="RTZ49690.1"/>
    </source>
</evidence>
<sequence length="69" mass="8218">MRGKFLFSSKDSLTLRIERNGQNITVTAKTYPVKDIIREKTAFLINGNFWMLRRKPAMLIWSYRKRRPG</sequence>
<organism evidence="1 2">
    <name type="scientific">Chryseobacterium arthrosphaerae</name>
    <dbReference type="NCBI Taxonomy" id="651561"/>
    <lineage>
        <taxon>Bacteria</taxon>
        <taxon>Pseudomonadati</taxon>
        <taxon>Bacteroidota</taxon>
        <taxon>Flavobacteriia</taxon>
        <taxon>Flavobacteriales</taxon>
        <taxon>Weeksellaceae</taxon>
        <taxon>Chryseobacterium group</taxon>
        <taxon>Chryseobacterium</taxon>
    </lineage>
</organism>
<accession>A0A432DZM1</accession>
<gene>
    <name evidence="1" type="ORF">EJ377_05040</name>
</gene>
<reference evidence="1 2" key="1">
    <citation type="submission" date="2018-12" db="EMBL/GenBank/DDBJ databases">
        <title>Draft Genome Sequence of Chryseobacterium arthrosphaerae strain ED882-96 Isolated from the Blood of a Patient with Liver Cirrhosis in Taiwan.</title>
        <authorList>
            <person name="Lin J.-N."/>
            <person name="Lai C.-H."/>
            <person name="Yang C.-H."/>
            <person name="Huang Y.-H."/>
        </authorList>
    </citation>
    <scope>NUCLEOTIDE SEQUENCE [LARGE SCALE GENOMIC DNA]</scope>
    <source>
        <strain evidence="1 2">ED882-96</strain>
    </source>
</reference>
<dbReference type="Proteomes" id="UP000276953">
    <property type="component" value="Unassembled WGS sequence"/>
</dbReference>
<dbReference type="EMBL" id="RYFC01000001">
    <property type="protein sequence ID" value="RTZ49690.1"/>
    <property type="molecule type" value="Genomic_DNA"/>
</dbReference>
<proteinExistence type="predicted"/>
<comment type="caution">
    <text evidence="1">The sequence shown here is derived from an EMBL/GenBank/DDBJ whole genome shotgun (WGS) entry which is preliminary data.</text>
</comment>
<evidence type="ECO:0000313" key="2">
    <source>
        <dbReference type="Proteomes" id="UP000276953"/>
    </source>
</evidence>
<protein>
    <submittedName>
        <fullName evidence="1">Uncharacterized protein</fullName>
    </submittedName>
</protein>
<dbReference type="AlphaFoldDB" id="A0A432DZM1"/>
<name>A0A432DZM1_9FLAO</name>